<evidence type="ECO:0000313" key="4">
    <source>
        <dbReference type="Proteomes" id="UP000092666"/>
    </source>
</evidence>
<feature type="coiled-coil region" evidence="1">
    <location>
        <begin position="716"/>
        <end position="746"/>
    </location>
</feature>
<sequence>MPDLPPHANESNTVLPNASAQQNTRALLRSLEELRDSLSTRVEQLSMAVERLRGQAGQLERALEGSDSAGGDGGGGGGGEVAGNTSASERADQDAIAAVLGASVDVGGTTGVRAGTESRDPARSQQRAREILQAFGNRSNPSPHVQPPSRTQSRNPTAPQPVRSPASGSPRWVRPSAISAELTSLSRPITSEDISALLDRASQPVDRTSTFNNRNNSNINSDVSRNSSSNDRSFVNDTNTGGPTGPNVQDNERWLARAQTIENRIRRLSETARELRTRAHLSLAEGETERSSGLNRLLSRVREDHDRLEAGLRRLDENGSSRRAEVPANHQLPSSQTSQRSANRTSDIGHTSGHRSRLSPAVAPRSRSGPGVPRSRGLPPTNIVNVARQPSPLIVRSLPASPASTIRPEPEITQGSMGLSVENLYGADGLADSHTGATANTSLMADSLLNQPITTASRPSTADAGPFEDPDSFLGSNSARTRMRRSAAPPPPPLAYPRIRIPPDLPRRDPPGRTYRGDDGMTYRGMTVASRMGDQAPSAAPSNPLASTSTNTWPFGDATADLRPRASPLGPDTNPSRVGQGLRLGLDGIAEDHPLYSHVQRFQSALDAALSNEASERAPVSTHAAMREAAERFEAGSQLDNAFDNLFSDPANSTARVVRIENVESGTAEGEEVWVVDMTVETAQEADWQPRPRPAEEAERIRAERLAAGERIRAERQAADERIEQSRAALRRVQQLRRELGLLRRESETLAGAVNSGRGFGGSGMEVELGLHDPGLTPTQGISAAAATEGGEIDLMRHLIIDTGSEEENEDQDQDREENSNDEMDIVGGDSVAVLEGEGERSEAARAHGPSRTHHSLTHPQTQLQPPKESFDCNIDLWPTLPGPVITSA</sequence>
<feature type="compositionally biased region" description="Low complexity" evidence="2">
    <location>
        <begin position="206"/>
        <end position="237"/>
    </location>
</feature>
<feature type="compositionally biased region" description="Low complexity" evidence="2">
    <location>
        <begin position="364"/>
        <end position="380"/>
    </location>
</feature>
<feature type="compositionally biased region" description="Acidic residues" evidence="2">
    <location>
        <begin position="804"/>
        <end position="825"/>
    </location>
</feature>
<accession>A0A1B9H3A8</accession>
<dbReference type="OrthoDB" id="2565156at2759"/>
<feature type="compositionally biased region" description="Polar residues" evidence="2">
    <location>
        <begin position="9"/>
        <end position="23"/>
    </location>
</feature>
<feature type="compositionally biased region" description="Basic and acidic residues" evidence="2">
    <location>
        <begin position="505"/>
        <end position="521"/>
    </location>
</feature>
<dbReference type="EMBL" id="KV700122">
    <property type="protein sequence ID" value="OCF37740.1"/>
    <property type="molecule type" value="Genomic_DNA"/>
</dbReference>
<gene>
    <name evidence="3" type="ORF">I316_00867</name>
</gene>
<feature type="region of interest" description="Disordered" evidence="2">
    <location>
        <begin position="55"/>
        <end position="174"/>
    </location>
</feature>
<feature type="region of interest" description="Disordered" evidence="2">
    <location>
        <begin position="1"/>
        <end position="23"/>
    </location>
</feature>
<reference evidence="4" key="2">
    <citation type="submission" date="2013-12" db="EMBL/GenBank/DDBJ databases">
        <title>Evolution of pathogenesis and genome organization in the Tremellales.</title>
        <authorList>
            <person name="Cuomo C."/>
            <person name="Litvintseva A."/>
            <person name="Heitman J."/>
            <person name="Chen Y."/>
            <person name="Sun S."/>
            <person name="Springer D."/>
            <person name="Dromer F."/>
            <person name="Young S."/>
            <person name="Zeng Q."/>
            <person name="Chapman S."/>
            <person name="Gujja S."/>
            <person name="Saif S."/>
            <person name="Birren B."/>
        </authorList>
    </citation>
    <scope>NUCLEOTIDE SEQUENCE [LARGE SCALE GENOMIC DNA]</scope>
    <source>
        <strain evidence="4">BCC8398</strain>
    </source>
</reference>
<feature type="compositionally biased region" description="Low complexity" evidence="2">
    <location>
        <begin position="536"/>
        <end position="549"/>
    </location>
</feature>
<feature type="compositionally biased region" description="Gly residues" evidence="2">
    <location>
        <begin position="68"/>
        <end position="81"/>
    </location>
</feature>
<protein>
    <submittedName>
        <fullName evidence="3">Uncharacterized protein</fullName>
    </submittedName>
</protein>
<feature type="compositionally biased region" description="Polar residues" evidence="2">
    <location>
        <begin position="238"/>
        <end position="249"/>
    </location>
</feature>
<reference evidence="3 4" key="1">
    <citation type="submission" date="2013-07" db="EMBL/GenBank/DDBJ databases">
        <title>The Genome Sequence of Cryptococcus heveanensis BCC8398.</title>
        <authorList>
            <consortium name="The Broad Institute Genome Sequencing Platform"/>
            <person name="Cuomo C."/>
            <person name="Litvintseva A."/>
            <person name="Chen Y."/>
            <person name="Heitman J."/>
            <person name="Sun S."/>
            <person name="Springer D."/>
            <person name="Dromer F."/>
            <person name="Young S.K."/>
            <person name="Zeng Q."/>
            <person name="Gargeya S."/>
            <person name="Fitzgerald M."/>
            <person name="Abouelleil A."/>
            <person name="Alvarado L."/>
            <person name="Berlin A.M."/>
            <person name="Chapman S.B."/>
            <person name="Dewar J."/>
            <person name="Goldberg J."/>
            <person name="Griggs A."/>
            <person name="Gujja S."/>
            <person name="Hansen M."/>
            <person name="Howarth C."/>
            <person name="Imamovic A."/>
            <person name="Larimer J."/>
            <person name="McCowan C."/>
            <person name="Murphy C."/>
            <person name="Pearson M."/>
            <person name="Priest M."/>
            <person name="Roberts A."/>
            <person name="Saif S."/>
            <person name="Shea T."/>
            <person name="Sykes S."/>
            <person name="Wortman J."/>
            <person name="Nusbaum C."/>
            <person name="Birren B."/>
        </authorList>
    </citation>
    <scope>NUCLEOTIDE SEQUENCE [LARGE SCALE GENOMIC DNA]</scope>
    <source>
        <strain evidence="3 4">BCC8398</strain>
    </source>
</reference>
<organism evidence="3 4">
    <name type="scientific">Kwoniella heveanensis BCC8398</name>
    <dbReference type="NCBI Taxonomy" id="1296120"/>
    <lineage>
        <taxon>Eukaryota</taxon>
        <taxon>Fungi</taxon>
        <taxon>Dikarya</taxon>
        <taxon>Basidiomycota</taxon>
        <taxon>Agaricomycotina</taxon>
        <taxon>Tremellomycetes</taxon>
        <taxon>Tremellales</taxon>
        <taxon>Cryptococcaceae</taxon>
        <taxon>Kwoniella</taxon>
    </lineage>
</organism>
<evidence type="ECO:0000256" key="1">
    <source>
        <dbReference type="SAM" id="Coils"/>
    </source>
</evidence>
<feature type="compositionally biased region" description="Basic and acidic residues" evidence="2">
    <location>
        <begin position="116"/>
        <end position="130"/>
    </location>
</feature>
<evidence type="ECO:0000313" key="3">
    <source>
        <dbReference type="EMBL" id="OCF37740.1"/>
    </source>
</evidence>
<feature type="region of interest" description="Disordered" evidence="2">
    <location>
        <begin position="205"/>
        <end position="251"/>
    </location>
</feature>
<evidence type="ECO:0000256" key="2">
    <source>
        <dbReference type="SAM" id="MobiDB-lite"/>
    </source>
</evidence>
<feature type="compositionally biased region" description="Basic and acidic residues" evidence="2">
    <location>
        <begin position="312"/>
        <end position="325"/>
    </location>
</feature>
<keyword evidence="1" id="KW-0175">Coiled coil</keyword>
<feature type="compositionally biased region" description="Polar residues" evidence="2">
    <location>
        <begin position="331"/>
        <end position="349"/>
    </location>
</feature>
<proteinExistence type="predicted"/>
<feature type="region of interest" description="Disordered" evidence="2">
    <location>
        <begin position="804"/>
        <end position="872"/>
    </location>
</feature>
<feature type="compositionally biased region" description="Polar residues" evidence="2">
    <location>
        <begin position="136"/>
        <end position="157"/>
    </location>
</feature>
<name>A0A1B9H3A8_9TREE</name>
<feature type="region of interest" description="Disordered" evidence="2">
    <location>
        <begin position="312"/>
        <end position="385"/>
    </location>
</feature>
<keyword evidence="4" id="KW-1185">Reference proteome</keyword>
<feature type="region of interest" description="Disordered" evidence="2">
    <location>
        <begin position="455"/>
        <end position="557"/>
    </location>
</feature>
<dbReference type="Proteomes" id="UP000092666">
    <property type="component" value="Unassembled WGS sequence"/>
</dbReference>
<dbReference type="AlphaFoldDB" id="A0A1B9H3A8"/>